<gene>
    <name evidence="3" type="ORF">OLC1_LOCUS13481</name>
</gene>
<dbReference type="SMART" id="SM01052">
    <property type="entry name" value="CAP_GLY"/>
    <property type="match status" value="1"/>
</dbReference>
<dbReference type="PANTHER" id="PTHR32448">
    <property type="entry name" value="OS08G0158400 PROTEIN"/>
    <property type="match status" value="1"/>
</dbReference>
<dbReference type="GO" id="GO:0007023">
    <property type="term" value="P:post-chaperonin tubulin folding pathway"/>
    <property type="evidence" value="ECO:0007669"/>
    <property type="project" value="InterPro"/>
</dbReference>
<evidence type="ECO:0000313" key="3">
    <source>
        <dbReference type="EMBL" id="CAI9104581.1"/>
    </source>
</evidence>
<proteinExistence type="predicted"/>
<dbReference type="GO" id="GO:0007021">
    <property type="term" value="P:tubulin complex assembly"/>
    <property type="evidence" value="ECO:0007669"/>
    <property type="project" value="InterPro"/>
</dbReference>
<dbReference type="SUPFAM" id="SSF54236">
    <property type="entry name" value="Ubiquitin-like"/>
    <property type="match status" value="1"/>
</dbReference>
<dbReference type="SUPFAM" id="SSF56176">
    <property type="entry name" value="FAD-binding/transporter-associated domain-like"/>
    <property type="match status" value="1"/>
</dbReference>
<dbReference type="Pfam" id="PF01302">
    <property type="entry name" value="CAP_GLY"/>
    <property type="match status" value="1"/>
</dbReference>
<dbReference type="GO" id="GO:0050660">
    <property type="term" value="F:flavin adenine dinucleotide binding"/>
    <property type="evidence" value="ECO:0007669"/>
    <property type="project" value="InterPro"/>
</dbReference>
<accession>A0AAV1DAY5</accession>
<dbReference type="PROSITE" id="PS50245">
    <property type="entry name" value="CAP_GLY_2"/>
    <property type="match status" value="1"/>
</dbReference>
<dbReference type="Pfam" id="PF14560">
    <property type="entry name" value="Ubiquitin_2"/>
    <property type="match status" value="1"/>
</dbReference>
<dbReference type="InterPro" id="IPR000938">
    <property type="entry name" value="CAP-Gly_domain"/>
</dbReference>
<feature type="domain" description="CAP-Gly" evidence="2">
    <location>
        <begin position="227"/>
        <end position="269"/>
    </location>
</feature>
<reference evidence="3" key="1">
    <citation type="submission" date="2023-03" db="EMBL/GenBank/DDBJ databases">
        <authorList>
            <person name="Julca I."/>
        </authorList>
    </citation>
    <scope>NUCLEOTIDE SEQUENCE</scope>
</reference>
<sequence>MSCLIPSTSHCGQLSFTPSAPPLSSCSATNDSPVVSYSFVSEIGGKIMASGLQIQGDESVLLRVTHSNIKSFSADMRFSLQMSVEAVKDKLWKKCGTSINSMSLQLFDETGAKVADISDNMRPLGFYSPLDGYRLHVIDLDPSSVTSGGWLDDTSLVEKYTISDEAYGKRDGTFRKFKEKLAQQNPSILEPKISANYMEDLCTNIKTGDRCEVEPGEKRGVVKFVGQAETLGPGFWVGVQYDEPLGKHDGMVKGKRYFLCPPLHGAMVRPDKVKSILVLDEKKKKMHLFHDWVTHSLSSSRPIDRVGQWACFFLLLNVESVHSSLIDSDGFIQCLSSNPISSSSNFSVASVLYARTNTSYQSILYSTISNYIFLSSATPKPLFIITPLLFSHVQATVVCAKRNGLQIRTRSGGHDFEGYKLDEDLCLSAVIQRRDGTSSPSATFNALFLGRAEKLLEIMEQNFPELELTSGDCTEMSWIDSVLSLSEYPIQNTIEILKNASYSPFNSYIKMKSDYVYNPLPYEAVEQLWNWSSEVDFPRIQMHYYGGIMGRIP</sequence>
<dbReference type="InterPro" id="IPR045172">
    <property type="entry name" value="TBCB_Ubl"/>
</dbReference>
<dbReference type="Gene3D" id="3.10.20.90">
    <property type="entry name" value="Phosphatidylinositol 3-kinase Catalytic Subunit, Chain A, domain 1"/>
    <property type="match status" value="1"/>
</dbReference>
<organism evidence="3 4">
    <name type="scientific">Oldenlandia corymbosa var. corymbosa</name>
    <dbReference type="NCBI Taxonomy" id="529605"/>
    <lineage>
        <taxon>Eukaryota</taxon>
        <taxon>Viridiplantae</taxon>
        <taxon>Streptophyta</taxon>
        <taxon>Embryophyta</taxon>
        <taxon>Tracheophyta</taxon>
        <taxon>Spermatophyta</taxon>
        <taxon>Magnoliopsida</taxon>
        <taxon>eudicotyledons</taxon>
        <taxon>Gunneridae</taxon>
        <taxon>Pentapetalae</taxon>
        <taxon>asterids</taxon>
        <taxon>lamiids</taxon>
        <taxon>Gentianales</taxon>
        <taxon>Rubiaceae</taxon>
        <taxon>Rubioideae</taxon>
        <taxon>Spermacoceae</taxon>
        <taxon>Hedyotis-Oldenlandia complex</taxon>
        <taxon>Oldenlandia</taxon>
    </lineage>
</organism>
<dbReference type="InterPro" id="IPR036859">
    <property type="entry name" value="CAP-Gly_dom_sf"/>
</dbReference>
<dbReference type="SUPFAM" id="SSF74924">
    <property type="entry name" value="Cap-Gly domain"/>
    <property type="match status" value="1"/>
</dbReference>
<dbReference type="GO" id="GO:0043014">
    <property type="term" value="F:alpha-tubulin binding"/>
    <property type="evidence" value="ECO:0007669"/>
    <property type="project" value="InterPro"/>
</dbReference>
<evidence type="ECO:0000259" key="2">
    <source>
        <dbReference type="PROSITE" id="PS50245"/>
    </source>
</evidence>
<keyword evidence="1" id="KW-0143">Chaperone</keyword>
<dbReference type="CDD" id="cd01789">
    <property type="entry name" value="Ubl_TBCB"/>
    <property type="match status" value="1"/>
</dbReference>
<keyword evidence="4" id="KW-1185">Reference proteome</keyword>
<dbReference type="Proteomes" id="UP001161247">
    <property type="component" value="Chromosome 4"/>
</dbReference>
<dbReference type="Gene3D" id="3.30.43.10">
    <property type="entry name" value="Uridine Diphospho-n-acetylenolpyruvylglucosamine Reductase, domain 2"/>
    <property type="match status" value="1"/>
</dbReference>
<dbReference type="EMBL" id="OX459121">
    <property type="protein sequence ID" value="CAI9104581.1"/>
    <property type="molecule type" value="Genomic_DNA"/>
</dbReference>
<protein>
    <submittedName>
        <fullName evidence="3">OLC1v1003285C1</fullName>
    </submittedName>
</protein>
<dbReference type="InterPro" id="IPR000626">
    <property type="entry name" value="Ubiquitin-like_dom"/>
</dbReference>
<name>A0AAV1DAY5_OLDCO</name>
<dbReference type="InterPro" id="IPR036318">
    <property type="entry name" value="FAD-bd_PCMH-like_sf"/>
</dbReference>
<dbReference type="Gene3D" id="3.40.462.20">
    <property type="match status" value="1"/>
</dbReference>
<dbReference type="AlphaFoldDB" id="A0AAV1DAY5"/>
<dbReference type="InterPro" id="IPR029071">
    <property type="entry name" value="Ubiquitin-like_domsf"/>
</dbReference>
<dbReference type="Gene3D" id="2.30.30.190">
    <property type="entry name" value="CAP Gly-rich-like domain"/>
    <property type="match status" value="1"/>
</dbReference>
<dbReference type="InterPro" id="IPR016167">
    <property type="entry name" value="FAD-bd_PCMH_sub1"/>
</dbReference>
<evidence type="ECO:0000256" key="1">
    <source>
        <dbReference type="ARBA" id="ARBA00023186"/>
    </source>
</evidence>
<evidence type="ECO:0000313" key="4">
    <source>
        <dbReference type="Proteomes" id="UP001161247"/>
    </source>
</evidence>